<evidence type="ECO:0000313" key="5">
    <source>
        <dbReference type="Proteomes" id="UP000199341"/>
    </source>
</evidence>
<organism evidence="4 5">
    <name type="scientific">Actinacidiphila guanduensis</name>
    <dbReference type="NCBI Taxonomy" id="310781"/>
    <lineage>
        <taxon>Bacteria</taxon>
        <taxon>Bacillati</taxon>
        <taxon>Actinomycetota</taxon>
        <taxon>Actinomycetes</taxon>
        <taxon>Kitasatosporales</taxon>
        <taxon>Streptomycetaceae</taxon>
        <taxon>Actinacidiphila</taxon>
    </lineage>
</organism>
<dbReference type="STRING" id="310781.SAMN05216259_12644"/>
<dbReference type="PANTHER" id="PTHR43877:SF2">
    <property type="entry name" value="AMINOALKYLPHOSPHONATE N-ACETYLTRANSFERASE-RELATED"/>
    <property type="match status" value="1"/>
</dbReference>
<sequence length="166" mass="18367">MTLDPLTAAPDDALLAEITGVYASNPDFHRISGDFPDPHDVRPEQVAASLNAELVQPTAEFLLAREDGVLVGVAATLGEHPDPIDPYPWLGLLLVHGDHRRQGHGRRIVALVEERFRAAGRDGLRLAVLDGNTAALAFWRAQGYRVIDHRPDRQQFRPCSVFHKEL</sequence>
<reference evidence="4 5" key="1">
    <citation type="submission" date="2016-10" db="EMBL/GenBank/DDBJ databases">
        <authorList>
            <person name="de Groot N.N."/>
        </authorList>
    </citation>
    <scope>NUCLEOTIDE SEQUENCE [LARGE SCALE GENOMIC DNA]</scope>
    <source>
        <strain evidence="4 5">CGMCC 4.2022</strain>
    </source>
</reference>
<accession>A0A1H0S951</accession>
<evidence type="ECO:0000256" key="2">
    <source>
        <dbReference type="ARBA" id="ARBA00023315"/>
    </source>
</evidence>
<dbReference type="InterPro" id="IPR000182">
    <property type="entry name" value="GNAT_dom"/>
</dbReference>
<evidence type="ECO:0000313" key="4">
    <source>
        <dbReference type="EMBL" id="SDP38331.1"/>
    </source>
</evidence>
<protein>
    <submittedName>
        <fullName evidence="4">Acetyltransferase (GNAT) family protein</fullName>
    </submittedName>
</protein>
<keyword evidence="1 4" id="KW-0808">Transferase</keyword>
<keyword evidence="2" id="KW-0012">Acyltransferase</keyword>
<dbReference type="Pfam" id="PF00583">
    <property type="entry name" value="Acetyltransf_1"/>
    <property type="match status" value="1"/>
</dbReference>
<proteinExistence type="predicted"/>
<dbReference type="OrthoDB" id="4458448at2"/>
<feature type="domain" description="N-acetyltransferase" evidence="3">
    <location>
        <begin position="26"/>
        <end position="166"/>
    </location>
</feature>
<name>A0A1H0S951_9ACTN</name>
<dbReference type="CDD" id="cd04301">
    <property type="entry name" value="NAT_SF"/>
    <property type="match status" value="1"/>
</dbReference>
<dbReference type="GO" id="GO:0016747">
    <property type="term" value="F:acyltransferase activity, transferring groups other than amino-acyl groups"/>
    <property type="evidence" value="ECO:0007669"/>
    <property type="project" value="InterPro"/>
</dbReference>
<dbReference type="PROSITE" id="PS51186">
    <property type="entry name" value="GNAT"/>
    <property type="match status" value="1"/>
</dbReference>
<dbReference type="InterPro" id="IPR016181">
    <property type="entry name" value="Acyl_CoA_acyltransferase"/>
</dbReference>
<evidence type="ECO:0000259" key="3">
    <source>
        <dbReference type="PROSITE" id="PS51186"/>
    </source>
</evidence>
<gene>
    <name evidence="4" type="ORF">SAMN05216259_12644</name>
</gene>
<dbReference type="RefSeq" id="WP_093788538.1">
    <property type="nucleotide sequence ID" value="NZ_FNIE01000026.1"/>
</dbReference>
<dbReference type="PANTHER" id="PTHR43877">
    <property type="entry name" value="AMINOALKYLPHOSPHONATE N-ACETYLTRANSFERASE-RELATED-RELATED"/>
    <property type="match status" value="1"/>
</dbReference>
<keyword evidence="5" id="KW-1185">Reference proteome</keyword>
<dbReference type="AlphaFoldDB" id="A0A1H0S951"/>
<dbReference type="Proteomes" id="UP000199341">
    <property type="component" value="Unassembled WGS sequence"/>
</dbReference>
<dbReference type="InterPro" id="IPR050832">
    <property type="entry name" value="Bact_Acetyltransf"/>
</dbReference>
<evidence type="ECO:0000256" key="1">
    <source>
        <dbReference type="ARBA" id="ARBA00022679"/>
    </source>
</evidence>
<dbReference type="Gene3D" id="3.40.630.30">
    <property type="match status" value="1"/>
</dbReference>
<dbReference type="EMBL" id="FNIE01000026">
    <property type="protein sequence ID" value="SDP38331.1"/>
    <property type="molecule type" value="Genomic_DNA"/>
</dbReference>
<dbReference type="SUPFAM" id="SSF55729">
    <property type="entry name" value="Acyl-CoA N-acyltransferases (Nat)"/>
    <property type="match status" value="1"/>
</dbReference>